<dbReference type="AlphaFoldDB" id="A0A1H9C1A3"/>
<dbReference type="SUPFAM" id="SSF88659">
    <property type="entry name" value="Sigma3 and sigma4 domains of RNA polymerase sigma factors"/>
    <property type="match status" value="1"/>
</dbReference>
<dbReference type="NCBIfam" id="TIGR02937">
    <property type="entry name" value="sigma70-ECF"/>
    <property type="match status" value="1"/>
</dbReference>
<evidence type="ECO:0000313" key="8">
    <source>
        <dbReference type="Proteomes" id="UP000199233"/>
    </source>
</evidence>
<reference evidence="7 8" key="1">
    <citation type="submission" date="2016-10" db="EMBL/GenBank/DDBJ databases">
        <authorList>
            <person name="de Groot N.N."/>
        </authorList>
    </citation>
    <scope>NUCLEOTIDE SEQUENCE [LARGE SCALE GENOMIC DNA]</scope>
    <source>
        <strain evidence="7 8">DSM 25927</strain>
    </source>
</reference>
<dbReference type="PANTHER" id="PTHR43133">
    <property type="entry name" value="RNA POLYMERASE ECF-TYPE SIGMA FACTO"/>
    <property type="match status" value="1"/>
</dbReference>
<dbReference type="PANTHER" id="PTHR43133:SF46">
    <property type="entry name" value="RNA POLYMERASE SIGMA-70 FACTOR ECF SUBFAMILY"/>
    <property type="match status" value="1"/>
</dbReference>
<dbReference type="Gene3D" id="1.10.1740.10">
    <property type="match status" value="1"/>
</dbReference>
<dbReference type="CDD" id="cd06171">
    <property type="entry name" value="Sigma70_r4"/>
    <property type="match status" value="1"/>
</dbReference>
<evidence type="ECO:0000259" key="6">
    <source>
        <dbReference type="Pfam" id="PF08281"/>
    </source>
</evidence>
<evidence type="ECO:0000256" key="2">
    <source>
        <dbReference type="ARBA" id="ARBA00023015"/>
    </source>
</evidence>
<dbReference type="GO" id="GO:0003677">
    <property type="term" value="F:DNA binding"/>
    <property type="evidence" value="ECO:0007669"/>
    <property type="project" value="InterPro"/>
</dbReference>
<dbReference type="InterPro" id="IPR013325">
    <property type="entry name" value="RNA_pol_sigma_r2"/>
</dbReference>
<keyword evidence="4" id="KW-0804">Transcription</keyword>
<sequence>MEAAAGQVMDADQALAVAAAAGDARAFEQLYRRHVGRVHGLCVRLCEGDRAKAEQYTQDVFVRAWEKLASFRGEAQFSTWLHRLAVNLVLGEYRLLKRWISFEDVPDEQLPQQDAPAAAGEHADLERALARLPKGARTVLLLFDVEGYGHEEIAALTGIAVGTSKAQLHRARRLMKEWLS</sequence>
<name>A0A1H9C1A3_9GAMM</name>
<evidence type="ECO:0000313" key="7">
    <source>
        <dbReference type="EMBL" id="SEP94418.1"/>
    </source>
</evidence>
<dbReference type="InterPro" id="IPR013249">
    <property type="entry name" value="RNA_pol_sigma70_r4_t2"/>
</dbReference>
<dbReference type="SUPFAM" id="SSF88946">
    <property type="entry name" value="Sigma2 domain of RNA polymerase sigma factors"/>
    <property type="match status" value="1"/>
</dbReference>
<organism evidence="7 8">
    <name type="scientific">Solimonas aquatica</name>
    <dbReference type="NCBI Taxonomy" id="489703"/>
    <lineage>
        <taxon>Bacteria</taxon>
        <taxon>Pseudomonadati</taxon>
        <taxon>Pseudomonadota</taxon>
        <taxon>Gammaproteobacteria</taxon>
        <taxon>Nevskiales</taxon>
        <taxon>Nevskiaceae</taxon>
        <taxon>Solimonas</taxon>
    </lineage>
</organism>
<keyword evidence="3" id="KW-0731">Sigma factor</keyword>
<dbReference type="InterPro" id="IPR039425">
    <property type="entry name" value="RNA_pol_sigma-70-like"/>
</dbReference>
<dbReference type="Gene3D" id="1.10.10.10">
    <property type="entry name" value="Winged helix-like DNA-binding domain superfamily/Winged helix DNA-binding domain"/>
    <property type="match status" value="1"/>
</dbReference>
<feature type="domain" description="RNA polymerase sigma-70 region 2" evidence="5">
    <location>
        <begin position="30"/>
        <end position="94"/>
    </location>
</feature>
<evidence type="ECO:0000256" key="3">
    <source>
        <dbReference type="ARBA" id="ARBA00023082"/>
    </source>
</evidence>
<keyword evidence="2" id="KW-0805">Transcription regulation</keyword>
<evidence type="ECO:0000259" key="5">
    <source>
        <dbReference type="Pfam" id="PF04542"/>
    </source>
</evidence>
<evidence type="ECO:0000256" key="4">
    <source>
        <dbReference type="ARBA" id="ARBA00023163"/>
    </source>
</evidence>
<dbReference type="InterPro" id="IPR013324">
    <property type="entry name" value="RNA_pol_sigma_r3/r4-like"/>
</dbReference>
<dbReference type="InterPro" id="IPR007627">
    <property type="entry name" value="RNA_pol_sigma70_r2"/>
</dbReference>
<dbReference type="Proteomes" id="UP000199233">
    <property type="component" value="Unassembled WGS sequence"/>
</dbReference>
<dbReference type="GO" id="GO:0006352">
    <property type="term" value="P:DNA-templated transcription initiation"/>
    <property type="evidence" value="ECO:0007669"/>
    <property type="project" value="InterPro"/>
</dbReference>
<accession>A0A1H9C1A3</accession>
<dbReference type="RefSeq" id="WP_245732342.1">
    <property type="nucleotide sequence ID" value="NZ_FOFS01000002.1"/>
</dbReference>
<dbReference type="InterPro" id="IPR036388">
    <property type="entry name" value="WH-like_DNA-bd_sf"/>
</dbReference>
<gene>
    <name evidence="7" type="ORF">SAMN04488038_102296</name>
</gene>
<dbReference type="EMBL" id="FOFS01000002">
    <property type="protein sequence ID" value="SEP94418.1"/>
    <property type="molecule type" value="Genomic_DNA"/>
</dbReference>
<proteinExistence type="inferred from homology"/>
<dbReference type="Pfam" id="PF04542">
    <property type="entry name" value="Sigma70_r2"/>
    <property type="match status" value="1"/>
</dbReference>
<dbReference type="GO" id="GO:0016987">
    <property type="term" value="F:sigma factor activity"/>
    <property type="evidence" value="ECO:0007669"/>
    <property type="project" value="UniProtKB-KW"/>
</dbReference>
<dbReference type="STRING" id="489703.SAMN04488038_102296"/>
<protein>
    <submittedName>
        <fullName evidence="7">RNA polymerase sigma-70 factor, ECF subfamily</fullName>
    </submittedName>
</protein>
<dbReference type="InterPro" id="IPR014284">
    <property type="entry name" value="RNA_pol_sigma-70_dom"/>
</dbReference>
<feature type="domain" description="RNA polymerase sigma factor 70 region 4 type 2" evidence="6">
    <location>
        <begin position="124"/>
        <end position="174"/>
    </location>
</feature>
<dbReference type="Pfam" id="PF08281">
    <property type="entry name" value="Sigma70_r4_2"/>
    <property type="match status" value="1"/>
</dbReference>
<evidence type="ECO:0000256" key="1">
    <source>
        <dbReference type="ARBA" id="ARBA00010641"/>
    </source>
</evidence>
<keyword evidence="8" id="KW-1185">Reference proteome</keyword>
<comment type="similarity">
    <text evidence="1">Belongs to the sigma-70 factor family. ECF subfamily.</text>
</comment>